<organism evidence="2 3">
    <name type="scientific">Naematelia encephala</name>
    <dbReference type="NCBI Taxonomy" id="71784"/>
    <lineage>
        <taxon>Eukaryota</taxon>
        <taxon>Fungi</taxon>
        <taxon>Dikarya</taxon>
        <taxon>Basidiomycota</taxon>
        <taxon>Agaricomycotina</taxon>
        <taxon>Tremellomycetes</taxon>
        <taxon>Tremellales</taxon>
        <taxon>Naemateliaceae</taxon>
        <taxon>Naematelia</taxon>
    </lineage>
</organism>
<dbReference type="InParanoid" id="A0A1Y2B2U1"/>
<dbReference type="SUPFAM" id="SSF69065">
    <property type="entry name" value="RNase III domain-like"/>
    <property type="match status" value="1"/>
</dbReference>
<evidence type="ECO:0000313" key="3">
    <source>
        <dbReference type="Proteomes" id="UP000193986"/>
    </source>
</evidence>
<dbReference type="InterPro" id="IPR000999">
    <property type="entry name" value="RNase_III_dom"/>
</dbReference>
<dbReference type="OrthoDB" id="2392202at2759"/>
<dbReference type="Proteomes" id="UP000193986">
    <property type="component" value="Unassembled WGS sequence"/>
</dbReference>
<evidence type="ECO:0000259" key="1">
    <source>
        <dbReference type="SMART" id="SM00535"/>
    </source>
</evidence>
<keyword evidence="3" id="KW-1185">Reference proteome</keyword>
<accession>A0A1Y2B2U1</accession>
<dbReference type="Gene3D" id="1.10.1520.10">
    <property type="entry name" value="Ribonuclease III domain"/>
    <property type="match status" value="1"/>
</dbReference>
<dbReference type="Gene3D" id="3.30.160.20">
    <property type="match status" value="1"/>
</dbReference>
<dbReference type="AlphaFoldDB" id="A0A1Y2B2U1"/>
<dbReference type="STRING" id="71784.A0A1Y2B2U1"/>
<gene>
    <name evidence="2" type="ORF">BCR39DRAFT_588447</name>
</gene>
<dbReference type="SMART" id="SM00535">
    <property type="entry name" value="RIBOc"/>
    <property type="match status" value="1"/>
</dbReference>
<feature type="domain" description="RNase III" evidence="1">
    <location>
        <begin position="31"/>
        <end position="166"/>
    </location>
</feature>
<dbReference type="InterPro" id="IPR036389">
    <property type="entry name" value="RNase_III_sf"/>
</dbReference>
<protein>
    <recommendedName>
        <fullName evidence="1">RNase III domain-containing protein</fullName>
    </recommendedName>
</protein>
<dbReference type="GO" id="GO:0006396">
    <property type="term" value="P:RNA processing"/>
    <property type="evidence" value="ECO:0007669"/>
    <property type="project" value="InterPro"/>
</dbReference>
<dbReference type="EMBL" id="MCFC01000027">
    <property type="protein sequence ID" value="ORY29149.1"/>
    <property type="molecule type" value="Genomic_DNA"/>
</dbReference>
<comment type="caution">
    <text evidence="2">The sequence shown here is derived from an EMBL/GenBank/DDBJ whole genome shotgun (WGS) entry which is preliminary data.</text>
</comment>
<reference evidence="2 3" key="1">
    <citation type="submission" date="2016-07" db="EMBL/GenBank/DDBJ databases">
        <title>Pervasive Adenine N6-methylation of Active Genes in Fungi.</title>
        <authorList>
            <consortium name="DOE Joint Genome Institute"/>
            <person name="Mondo S.J."/>
            <person name="Dannebaum R.O."/>
            <person name="Kuo R.C."/>
            <person name="Labutti K."/>
            <person name="Haridas S."/>
            <person name="Kuo A."/>
            <person name="Salamov A."/>
            <person name="Ahrendt S.R."/>
            <person name="Lipzen A."/>
            <person name="Sullivan W."/>
            <person name="Andreopoulos W.B."/>
            <person name="Clum A."/>
            <person name="Lindquist E."/>
            <person name="Daum C."/>
            <person name="Ramamoorthy G.K."/>
            <person name="Gryganskyi A."/>
            <person name="Culley D."/>
            <person name="Magnuson J.K."/>
            <person name="James T.Y."/>
            <person name="O'Malley M.A."/>
            <person name="Stajich J.E."/>
            <person name="Spatafora J.W."/>
            <person name="Visel A."/>
            <person name="Grigoriev I.V."/>
        </authorList>
    </citation>
    <scope>NUCLEOTIDE SEQUENCE [LARGE SCALE GENOMIC DNA]</scope>
    <source>
        <strain evidence="2 3">68-887.2</strain>
    </source>
</reference>
<dbReference type="GO" id="GO:0004525">
    <property type="term" value="F:ribonuclease III activity"/>
    <property type="evidence" value="ECO:0007669"/>
    <property type="project" value="InterPro"/>
</dbReference>
<dbReference type="CDD" id="cd00593">
    <property type="entry name" value="RIBOc"/>
    <property type="match status" value="1"/>
</dbReference>
<sequence>MSIHSSVTNWSLEALPNGFHVPPLPLIDNAEIESRVFTHKSFNAARRDAMSLDVTGPPDGDYSQLATVGDAILGSGVLTHLKAQLAKNATLALLSDKYNMSDRLRAHEDQSAVLRANAAVRASLFEAYIAGVYSSHEHDHGRDSALERVANWLYALLRPLIVSCIALMQAHVHPPQVVMDATTNDETQYGVQPFGDPFESTDENDQAHEDLASRGASMRLNELCIGRLRIGIPDYKDVEFPMQTWTVTCSVDLHGHTWSARATRSTKRQATTVAAWKVLHLLGE</sequence>
<name>A0A1Y2B2U1_9TREE</name>
<proteinExistence type="predicted"/>
<dbReference type="SUPFAM" id="SSF54768">
    <property type="entry name" value="dsRNA-binding domain-like"/>
    <property type="match status" value="1"/>
</dbReference>
<evidence type="ECO:0000313" key="2">
    <source>
        <dbReference type="EMBL" id="ORY29149.1"/>
    </source>
</evidence>